<organism evidence="2 3">
    <name type="scientific">Polarella glacialis</name>
    <name type="common">Dinoflagellate</name>
    <dbReference type="NCBI Taxonomy" id="89957"/>
    <lineage>
        <taxon>Eukaryota</taxon>
        <taxon>Sar</taxon>
        <taxon>Alveolata</taxon>
        <taxon>Dinophyceae</taxon>
        <taxon>Suessiales</taxon>
        <taxon>Suessiaceae</taxon>
        <taxon>Polarella</taxon>
    </lineage>
</organism>
<gene>
    <name evidence="2" type="ORF">PGLA1383_LOCUS13812</name>
</gene>
<dbReference type="AlphaFoldDB" id="A0A813ECG0"/>
<protein>
    <recommendedName>
        <fullName evidence="4">(d)CMP kinase</fullName>
    </recommendedName>
</protein>
<dbReference type="Gene3D" id="3.40.50.300">
    <property type="entry name" value="P-loop containing nucleotide triphosphate hydrolases"/>
    <property type="match status" value="1"/>
</dbReference>
<dbReference type="OMA" id="IRTPHRF"/>
<evidence type="ECO:0000256" key="1">
    <source>
        <dbReference type="SAM" id="MobiDB-lite"/>
    </source>
</evidence>
<comment type="caution">
    <text evidence="2">The sequence shown here is derived from an EMBL/GenBank/DDBJ whole genome shotgun (WGS) entry which is preliminary data.</text>
</comment>
<sequence length="357" mass="37626">MGSGASAPLAAATKEASSEDLKKVLSAMSEGDRKKIQTALDSTSTSGGGGVTAAILAKQNSETSQAILEAFKGDENFKKLSDRLCKEIIQRDNEDGEKLAKGITLAVEKGVLPKDVTVEPTKKVSVSGKAAEAVAYEIIAALGDAPSKGCVMVLQGLSGTGKGTTVAKLKDKLPNAQTWSNGNIFRALTLLAVTHSEKEKCPLEDALKPEKLAEFCGMLEFDKFGKDFFDVKIEGLGLKHFVSEMEKTVLKDSNVAKNIPTVAEVTQGEVVKFVCSALDKMAAAGINVLVEGREQTLNHIRTPHRFELVLDDTSIIGQRQAALQAGGIAWEQVGKSATASEAEVKAGIIAAIAKLAA</sequence>
<name>A0A813ECG0_POLGL</name>
<proteinExistence type="predicted"/>
<feature type="region of interest" description="Disordered" evidence="1">
    <location>
        <begin position="24"/>
        <end position="43"/>
    </location>
</feature>
<evidence type="ECO:0008006" key="4">
    <source>
        <dbReference type="Google" id="ProtNLM"/>
    </source>
</evidence>
<keyword evidence="3" id="KW-1185">Reference proteome</keyword>
<dbReference type="InterPro" id="IPR027417">
    <property type="entry name" value="P-loop_NTPase"/>
</dbReference>
<dbReference type="SUPFAM" id="SSF52540">
    <property type="entry name" value="P-loop containing nucleoside triphosphate hydrolases"/>
    <property type="match status" value="1"/>
</dbReference>
<accession>A0A813ECG0</accession>
<evidence type="ECO:0000313" key="2">
    <source>
        <dbReference type="EMBL" id="CAE8595299.1"/>
    </source>
</evidence>
<dbReference type="OrthoDB" id="416765at2759"/>
<evidence type="ECO:0000313" key="3">
    <source>
        <dbReference type="Proteomes" id="UP000654075"/>
    </source>
</evidence>
<dbReference type="Proteomes" id="UP000654075">
    <property type="component" value="Unassembled WGS sequence"/>
</dbReference>
<reference evidence="2" key="1">
    <citation type="submission" date="2021-02" db="EMBL/GenBank/DDBJ databases">
        <authorList>
            <person name="Dougan E. K."/>
            <person name="Rhodes N."/>
            <person name="Thang M."/>
            <person name="Chan C."/>
        </authorList>
    </citation>
    <scope>NUCLEOTIDE SEQUENCE</scope>
</reference>
<dbReference type="EMBL" id="CAJNNV010007744">
    <property type="protein sequence ID" value="CAE8595299.1"/>
    <property type="molecule type" value="Genomic_DNA"/>
</dbReference>